<feature type="transmembrane region" description="Helical" evidence="1">
    <location>
        <begin position="58"/>
        <end position="76"/>
    </location>
</feature>
<keyword evidence="1" id="KW-0812">Transmembrane</keyword>
<dbReference type="EMBL" id="UINC01135142">
    <property type="protein sequence ID" value="SVD19112.1"/>
    <property type="molecule type" value="Genomic_DNA"/>
</dbReference>
<keyword evidence="1" id="KW-0472">Membrane</keyword>
<feature type="transmembrane region" description="Helical" evidence="1">
    <location>
        <begin position="30"/>
        <end position="51"/>
    </location>
</feature>
<feature type="non-terminal residue" evidence="2">
    <location>
        <position position="1"/>
    </location>
</feature>
<protein>
    <submittedName>
        <fullName evidence="2">Uncharacterized protein</fullName>
    </submittedName>
</protein>
<accession>A0A382TBE0</accession>
<reference evidence="2" key="1">
    <citation type="submission" date="2018-05" db="EMBL/GenBank/DDBJ databases">
        <authorList>
            <person name="Lanie J.A."/>
            <person name="Ng W.-L."/>
            <person name="Kazmierczak K.M."/>
            <person name="Andrzejewski T.M."/>
            <person name="Davidsen T.M."/>
            <person name="Wayne K.J."/>
            <person name="Tettelin H."/>
            <person name="Glass J.I."/>
            <person name="Rusch D."/>
            <person name="Podicherti R."/>
            <person name="Tsui H.-C.T."/>
            <person name="Winkler M.E."/>
        </authorList>
    </citation>
    <scope>NUCLEOTIDE SEQUENCE</scope>
</reference>
<dbReference type="AlphaFoldDB" id="A0A382TBE0"/>
<evidence type="ECO:0000256" key="1">
    <source>
        <dbReference type="SAM" id="Phobius"/>
    </source>
</evidence>
<organism evidence="2">
    <name type="scientific">marine metagenome</name>
    <dbReference type="NCBI Taxonomy" id="408172"/>
    <lineage>
        <taxon>unclassified sequences</taxon>
        <taxon>metagenomes</taxon>
        <taxon>ecological metagenomes</taxon>
    </lineage>
</organism>
<keyword evidence="1" id="KW-1133">Transmembrane helix</keyword>
<feature type="transmembrane region" description="Helical" evidence="1">
    <location>
        <begin position="82"/>
        <end position="100"/>
    </location>
</feature>
<evidence type="ECO:0000313" key="2">
    <source>
        <dbReference type="EMBL" id="SVD19112.1"/>
    </source>
</evidence>
<name>A0A382TBE0_9ZZZZ</name>
<sequence length="101" mass="10513">YDGTLHLFSTVSFSTNQTAQDLGTTAINDMFGEFLGVPIGVMFVVIVASLATGRSAPTFIIITIAIAGIMAAIGFFTINQGVWGLIVIAGCIGVLVGKKLF</sequence>
<gene>
    <name evidence="2" type="ORF">METZ01_LOCUS371966</name>
</gene>
<proteinExistence type="predicted"/>